<reference evidence="11 12" key="1">
    <citation type="journal article" date="2007" name="Nat. Biotechnol.">
        <title>Genome sequence of the lignocellulose-bioconverting and xylose-fermenting yeast Pichia stipitis.</title>
        <authorList>
            <person name="Jeffries T.W."/>
            <person name="Grigoriev I.V."/>
            <person name="Grimwood J."/>
            <person name="Laplaza J.M."/>
            <person name="Aerts A."/>
            <person name="Salamov A."/>
            <person name="Schmutz J."/>
            <person name="Lindquist E."/>
            <person name="Dehal P."/>
            <person name="Shapiro H."/>
            <person name="Jin Y.S."/>
            <person name="Passoth V."/>
            <person name="Richardson P.M."/>
        </authorList>
    </citation>
    <scope>NUCLEOTIDE SEQUENCE [LARGE SCALE GENOMIC DNA]</scope>
    <source>
        <strain evidence="12">ATCC 58785 / CBS 6054 / NBRC 10063 / NRRL Y-11545</strain>
    </source>
</reference>
<keyword evidence="4 11" id="KW-0378">Hydrolase</keyword>
<evidence type="ECO:0000259" key="10">
    <source>
        <dbReference type="PROSITE" id="PS50967"/>
    </source>
</evidence>
<dbReference type="OrthoDB" id="2250022at2759"/>
<dbReference type="GO" id="GO:0071036">
    <property type="term" value="P:nuclear polyadenylation-dependent snoRNA catabolic process"/>
    <property type="evidence" value="ECO:0007669"/>
    <property type="project" value="EnsemblFungi"/>
</dbReference>
<dbReference type="Gene3D" id="1.10.150.80">
    <property type="entry name" value="HRDC domain"/>
    <property type="match status" value="1"/>
</dbReference>
<dbReference type="GO" id="GO:0004525">
    <property type="term" value="F:ribonuclease III activity"/>
    <property type="evidence" value="ECO:0007669"/>
    <property type="project" value="UniProtKB-EC"/>
</dbReference>
<organism evidence="11 12">
    <name type="scientific">Scheffersomyces stipitis (strain ATCC 58785 / CBS 6054 / NBRC 10063 / NRRL Y-11545)</name>
    <name type="common">Yeast</name>
    <name type="synonym">Pichia stipitis</name>
    <dbReference type="NCBI Taxonomy" id="322104"/>
    <lineage>
        <taxon>Eukaryota</taxon>
        <taxon>Fungi</taxon>
        <taxon>Dikarya</taxon>
        <taxon>Ascomycota</taxon>
        <taxon>Saccharomycotina</taxon>
        <taxon>Pichiomycetes</taxon>
        <taxon>Debaryomycetaceae</taxon>
        <taxon>Scheffersomyces</taxon>
    </lineage>
</organism>
<dbReference type="GO" id="GO:0071039">
    <property type="term" value="P:nuclear polyadenylation-dependent CUT catabolic process"/>
    <property type="evidence" value="ECO:0007669"/>
    <property type="project" value="EnsemblFungi"/>
</dbReference>
<dbReference type="HOGENOM" id="CLU_010129_3_2_1"/>
<dbReference type="SUPFAM" id="SSF53098">
    <property type="entry name" value="Ribonuclease H-like"/>
    <property type="match status" value="1"/>
</dbReference>
<sequence>MSQPKDIHEAVLPKVMQTVRAASALAAQDVNFYKSVDADLAQKIDTSARGVLDIANKLIRNVGPTEETSSSIRFGIDNISSESDWKPIANVLDSIFENIDSAFDQAIRAKNGRKDDNSNSKNLQYLEDGNDVNSKHSGKRITKPQLSFRVPVDNSESHPFKPKLTCKPNGLKSFEESVELKSPEPNYENSIEIVDPAFYPQPYEYEIDTQPYPASILEKSEPIAPQDWTSTTATWVDTVEELQKMVEELKKSSEIAVDLEHHDYRSYYGIVCLMQISNRDQDWIIDTLALRDDLECLNTVFTNPHIVKVFHGAFMDIIWLQRDLGLYIVSLFDTYHASKSLGFPKFSLAYLLETFAHFKTSKKYQLADWRIRPLSPPMMAYARSDTHFLLSIFDQLKNKLIDAGNEKLQRVLFDSRQVAKRRFEYTPFRPLTNNINSRVSCPVMASNPREPFSSIMVQYNVPSHKKSVVEALYNWRDRIAKIEDESVRFVMPNQLLVNLANLNQPVDVAKVLGASHFVSEHVRLNAKEVAELLENTLKLASDNDWDLVDKWNDAQNGRSVAEVDYSNIDEDVAEQTGESFDLLCQSLDVLLGNSTSTSLVSKSTRLFSNIYDNSAQQTLEIDPEKSVVVKHDFGSEYNSRLVEVWNGLQELERSQSMTVSTEVAEEADEEQEIAEESQPAVEIQPIQPVISFKEDKLDPNEIVTIRKKKHGVQQKKNPQTTLKQLEGPVLDFATSNKVMLDTGKDRYNKKKENQKKRSFDPYSKESEGPKPAKKTRKLNEGKSSTFRNTRRG</sequence>
<evidence type="ECO:0000313" key="11">
    <source>
        <dbReference type="EMBL" id="EAZ63852.2"/>
    </source>
</evidence>
<dbReference type="InterPro" id="IPR049559">
    <property type="entry name" value="Rrp6p-like_exo"/>
</dbReference>
<dbReference type="GO" id="GO:0071028">
    <property type="term" value="P:nuclear mRNA surveillance"/>
    <property type="evidence" value="ECO:0007669"/>
    <property type="project" value="EnsemblFungi"/>
</dbReference>
<dbReference type="STRING" id="322104.A3GG05"/>
<dbReference type="GO" id="GO:0000973">
    <property type="term" value="P:post-transcriptional tethering of RNA polymerase II gene DNA at nuclear periphery"/>
    <property type="evidence" value="ECO:0007669"/>
    <property type="project" value="EnsemblFungi"/>
</dbReference>
<name>A3GG05_PICST</name>
<evidence type="ECO:0000256" key="4">
    <source>
        <dbReference type="ARBA" id="ARBA00022801"/>
    </source>
</evidence>
<dbReference type="PANTHER" id="PTHR12124">
    <property type="entry name" value="POLYMYOSITIS/SCLERODERMA AUTOANTIGEN-RELATED"/>
    <property type="match status" value="1"/>
</dbReference>
<dbReference type="Gene3D" id="3.30.420.10">
    <property type="entry name" value="Ribonuclease H-like superfamily/Ribonuclease H"/>
    <property type="match status" value="1"/>
</dbReference>
<evidence type="ECO:0000256" key="3">
    <source>
        <dbReference type="ARBA" id="ARBA00022722"/>
    </source>
</evidence>
<dbReference type="GO" id="GO:0071044">
    <property type="term" value="P:histone mRNA catabolic process"/>
    <property type="evidence" value="ECO:0007669"/>
    <property type="project" value="EnsemblFungi"/>
</dbReference>
<dbReference type="GO" id="GO:0003727">
    <property type="term" value="F:single-stranded RNA binding"/>
    <property type="evidence" value="ECO:0007669"/>
    <property type="project" value="TreeGrafter"/>
</dbReference>
<dbReference type="InterPro" id="IPR045092">
    <property type="entry name" value="Rrp6-like"/>
</dbReference>
<keyword evidence="2" id="KW-0698">rRNA processing</keyword>
<dbReference type="GO" id="GO:0000166">
    <property type="term" value="F:nucleotide binding"/>
    <property type="evidence" value="ECO:0007669"/>
    <property type="project" value="InterPro"/>
</dbReference>
<dbReference type="GO" id="GO:0042134">
    <property type="term" value="F:rRNA primary transcript binding"/>
    <property type="evidence" value="ECO:0007669"/>
    <property type="project" value="EnsemblFungi"/>
</dbReference>
<comment type="subcellular location">
    <subcellularLocation>
        <location evidence="1">Nucleus</location>
    </subcellularLocation>
</comment>
<dbReference type="FunCoup" id="A3GG05">
    <property type="interactions" value="1023"/>
</dbReference>
<dbReference type="InterPro" id="IPR044876">
    <property type="entry name" value="HRDC_dom_sf"/>
</dbReference>
<dbReference type="GO" id="GO:0005730">
    <property type="term" value="C:nucleolus"/>
    <property type="evidence" value="ECO:0007669"/>
    <property type="project" value="EnsemblFungi"/>
</dbReference>
<comment type="caution">
    <text evidence="11">The sequence shown here is derived from an EMBL/GenBank/DDBJ whole genome shotgun (WGS) entry which is preliminary data.</text>
</comment>
<dbReference type="GO" id="GO:0034475">
    <property type="term" value="P:U4 snRNA 3'-end processing"/>
    <property type="evidence" value="ECO:0007669"/>
    <property type="project" value="EnsemblFungi"/>
</dbReference>
<dbReference type="GO" id="GO:0071037">
    <property type="term" value="P:nuclear polyadenylation-dependent snRNA catabolic process"/>
    <property type="evidence" value="ECO:0007669"/>
    <property type="project" value="EnsemblFungi"/>
</dbReference>
<dbReference type="GO" id="GO:0071035">
    <property type="term" value="P:nuclear polyadenylation-dependent rRNA catabolic process"/>
    <property type="evidence" value="ECO:0007669"/>
    <property type="project" value="EnsemblFungi"/>
</dbReference>
<dbReference type="GeneID" id="4851204"/>
<dbReference type="GO" id="GO:0000176">
    <property type="term" value="C:nuclear exosome (RNase complex)"/>
    <property type="evidence" value="ECO:0007669"/>
    <property type="project" value="EnsemblFungi"/>
</dbReference>
<dbReference type="CDD" id="cd06147">
    <property type="entry name" value="Rrp6p_like_exo"/>
    <property type="match status" value="1"/>
</dbReference>
<dbReference type="GO" id="GO:0000467">
    <property type="term" value="P:exonucleolytic trimming to generate mature 3'-end of 5.8S rRNA from tricistronic rRNA transcript (SSU-rRNA, 5.8S rRNA, LSU-rRNA)"/>
    <property type="evidence" value="ECO:0007669"/>
    <property type="project" value="EnsemblFungi"/>
</dbReference>
<feature type="domain" description="HRDC" evidence="10">
    <location>
        <begin position="462"/>
        <end position="543"/>
    </location>
</feature>
<dbReference type="InterPro" id="IPR012588">
    <property type="entry name" value="Exosome-assoc_fac_Rrp6_N"/>
</dbReference>
<dbReference type="PANTHER" id="PTHR12124:SF47">
    <property type="entry name" value="EXOSOME COMPONENT 10"/>
    <property type="match status" value="1"/>
</dbReference>
<dbReference type="KEGG" id="pic:PICST_68661"/>
<evidence type="ECO:0000256" key="6">
    <source>
        <dbReference type="ARBA" id="ARBA00022839"/>
    </source>
</evidence>
<evidence type="ECO:0000256" key="9">
    <source>
        <dbReference type="SAM" id="MobiDB-lite"/>
    </source>
</evidence>
<dbReference type="FunFam" id="3.30.420.10:FF:000059">
    <property type="entry name" value="Exosome complex exonuclease Rrp6"/>
    <property type="match status" value="1"/>
</dbReference>
<evidence type="ECO:0000256" key="1">
    <source>
        <dbReference type="ARBA" id="ARBA00004123"/>
    </source>
</evidence>
<dbReference type="eggNOG" id="KOG2206">
    <property type="taxonomic scope" value="Eukaryota"/>
</dbReference>
<dbReference type="GO" id="GO:0034476">
    <property type="term" value="P:U5 snRNA 3'-end processing"/>
    <property type="evidence" value="ECO:0007669"/>
    <property type="project" value="EnsemblFungi"/>
</dbReference>
<protein>
    <submittedName>
        <fullName evidence="11">Ribosomal RNA processing 3'-5' exonuclease</fullName>
        <ecNumber evidence="11">3.1.26.3</ecNumber>
    </submittedName>
</protein>
<dbReference type="GO" id="GO:0071051">
    <property type="term" value="P:poly(A)-dependent snoRNA 3'-end processing"/>
    <property type="evidence" value="ECO:0007669"/>
    <property type="project" value="EnsemblFungi"/>
</dbReference>
<dbReference type="InterPro" id="IPR010997">
    <property type="entry name" value="HRDC-like_sf"/>
</dbReference>
<evidence type="ECO:0000256" key="5">
    <source>
        <dbReference type="ARBA" id="ARBA00022835"/>
    </source>
</evidence>
<dbReference type="GO" id="GO:0000175">
    <property type="term" value="F:3'-5'-RNA exonuclease activity"/>
    <property type="evidence" value="ECO:0007669"/>
    <property type="project" value="EnsemblFungi"/>
</dbReference>
<dbReference type="GO" id="GO:0032204">
    <property type="term" value="P:regulation of telomere maintenance"/>
    <property type="evidence" value="ECO:0007669"/>
    <property type="project" value="EnsemblFungi"/>
</dbReference>
<dbReference type="InterPro" id="IPR002121">
    <property type="entry name" value="HRDC_dom"/>
</dbReference>
<dbReference type="Pfam" id="PF08066">
    <property type="entry name" value="PMC2NT"/>
    <property type="match status" value="1"/>
</dbReference>
<dbReference type="EC" id="3.1.26.3" evidence="11"/>
<feature type="compositionally biased region" description="Polar residues" evidence="9">
    <location>
        <begin position="781"/>
        <end position="792"/>
    </location>
</feature>
<dbReference type="InParanoid" id="A3GG05"/>
<dbReference type="Proteomes" id="UP000002258">
    <property type="component" value="Chromosome 1"/>
</dbReference>
<dbReference type="Pfam" id="PF00570">
    <property type="entry name" value="HRDC"/>
    <property type="match status" value="1"/>
</dbReference>
<comment type="similarity">
    <text evidence="8">Belongs to the exosome component 10/RRP6 family.</text>
</comment>
<dbReference type="SMART" id="SM00474">
    <property type="entry name" value="35EXOc"/>
    <property type="match status" value="1"/>
</dbReference>
<feature type="region of interest" description="Disordered" evidence="9">
    <location>
        <begin position="110"/>
        <end position="140"/>
    </location>
</feature>
<gene>
    <name evidence="11" type="primary">RRP6</name>
    <name evidence="11" type="ORF">PICST_68661</name>
</gene>
<dbReference type="GO" id="GO:0071038">
    <property type="term" value="P:TRAMP-dependent tRNA surveillance pathway"/>
    <property type="evidence" value="ECO:0007669"/>
    <property type="project" value="EnsemblFungi"/>
</dbReference>
<feature type="region of interest" description="Disordered" evidence="9">
    <location>
        <begin position="741"/>
        <end position="792"/>
    </location>
</feature>
<feature type="compositionally biased region" description="Basic and acidic residues" evidence="9">
    <location>
        <begin position="755"/>
        <end position="770"/>
    </location>
</feature>
<dbReference type="PROSITE" id="PS50967">
    <property type="entry name" value="HRDC"/>
    <property type="match status" value="1"/>
</dbReference>
<dbReference type="GO" id="GO:0034473">
    <property type="term" value="P:U1 snRNA 3'-end processing"/>
    <property type="evidence" value="ECO:0007669"/>
    <property type="project" value="EnsemblFungi"/>
</dbReference>
<dbReference type="RefSeq" id="XP_001387875.2">
    <property type="nucleotide sequence ID" value="XM_001387838.1"/>
</dbReference>
<keyword evidence="5" id="KW-0271">Exosome</keyword>
<evidence type="ECO:0000313" key="12">
    <source>
        <dbReference type="Proteomes" id="UP000002258"/>
    </source>
</evidence>
<keyword evidence="7" id="KW-0539">Nucleus</keyword>
<keyword evidence="6 11" id="KW-0269">Exonuclease</keyword>
<evidence type="ECO:0000256" key="7">
    <source>
        <dbReference type="ARBA" id="ARBA00023242"/>
    </source>
</evidence>
<keyword evidence="3" id="KW-0540">Nuclease</keyword>
<dbReference type="Pfam" id="PF01612">
    <property type="entry name" value="DNA_pol_A_exo1"/>
    <property type="match status" value="1"/>
</dbReference>
<dbReference type="SUPFAM" id="SSF47819">
    <property type="entry name" value="HRDC-like"/>
    <property type="match status" value="1"/>
</dbReference>
<dbReference type="GO" id="GO:0071042">
    <property type="term" value="P:nuclear polyadenylation-dependent mRNA catabolic process"/>
    <property type="evidence" value="ECO:0007669"/>
    <property type="project" value="EnsemblFungi"/>
</dbReference>
<keyword evidence="12" id="KW-1185">Reference proteome</keyword>
<dbReference type="InterPro" id="IPR012337">
    <property type="entry name" value="RNaseH-like_sf"/>
</dbReference>
<evidence type="ECO:0000256" key="8">
    <source>
        <dbReference type="ARBA" id="ARBA00043957"/>
    </source>
</evidence>
<accession>A3GG05</accession>
<proteinExistence type="inferred from homology"/>
<dbReference type="OMA" id="LEYKFLH"/>
<dbReference type="SMART" id="SM00341">
    <property type="entry name" value="HRDC"/>
    <property type="match status" value="1"/>
</dbReference>
<evidence type="ECO:0000256" key="2">
    <source>
        <dbReference type="ARBA" id="ARBA00022552"/>
    </source>
</evidence>
<dbReference type="InterPro" id="IPR036397">
    <property type="entry name" value="RNaseH_sf"/>
</dbReference>
<dbReference type="GO" id="GO:0071040">
    <property type="term" value="P:nuclear polyadenylation-dependent antisense transcript catabolic process"/>
    <property type="evidence" value="ECO:0007669"/>
    <property type="project" value="EnsemblFungi"/>
</dbReference>
<dbReference type="AlphaFoldDB" id="A3GG05"/>
<dbReference type="EMBL" id="AAVQ01000001">
    <property type="protein sequence ID" value="EAZ63852.2"/>
    <property type="molecule type" value="Genomic_DNA"/>
</dbReference>
<dbReference type="InterPro" id="IPR002562">
    <property type="entry name" value="3'-5'_exonuclease_dom"/>
</dbReference>